<dbReference type="InterPro" id="IPR018957">
    <property type="entry name" value="Znf_C3HC4_RING-type"/>
</dbReference>
<dbReference type="GO" id="GO:0000209">
    <property type="term" value="P:protein polyubiquitination"/>
    <property type="evidence" value="ECO:0007669"/>
    <property type="project" value="TreeGrafter"/>
</dbReference>
<keyword evidence="2" id="KW-0677">Repeat</keyword>
<evidence type="ECO:0000313" key="11">
    <source>
        <dbReference type="EnsemblMetazoa" id="XP_022653023"/>
    </source>
</evidence>
<dbReference type="SUPFAM" id="SSF57850">
    <property type="entry name" value="RING/U-box"/>
    <property type="match status" value="1"/>
</dbReference>
<proteinExistence type="predicted"/>
<evidence type="ECO:0000259" key="10">
    <source>
        <dbReference type="PROSITE" id="PS50119"/>
    </source>
</evidence>
<dbReference type="SUPFAM" id="SSF101898">
    <property type="entry name" value="NHL repeat"/>
    <property type="match status" value="1"/>
</dbReference>
<feature type="repeat" description="NHL" evidence="6">
    <location>
        <begin position="1225"/>
        <end position="1262"/>
    </location>
</feature>
<feature type="compositionally biased region" description="Low complexity" evidence="8">
    <location>
        <begin position="675"/>
        <end position="685"/>
    </location>
</feature>
<dbReference type="InterPro" id="IPR001841">
    <property type="entry name" value="Znf_RING"/>
</dbReference>
<evidence type="ECO:0008006" key="13">
    <source>
        <dbReference type="Google" id="ProtNLM"/>
    </source>
</evidence>
<feature type="repeat" description="NHL" evidence="6">
    <location>
        <begin position="1081"/>
        <end position="1124"/>
    </location>
</feature>
<feature type="domain" description="B box-type" evidence="10">
    <location>
        <begin position="100"/>
        <end position="138"/>
    </location>
</feature>
<dbReference type="GeneID" id="111246910"/>
<evidence type="ECO:0000256" key="4">
    <source>
        <dbReference type="ARBA" id="ARBA00022833"/>
    </source>
</evidence>
<feature type="compositionally biased region" description="Polar residues" evidence="8">
    <location>
        <begin position="847"/>
        <end position="870"/>
    </location>
</feature>
<feature type="repeat" description="NHL" evidence="6">
    <location>
        <begin position="1175"/>
        <end position="1218"/>
    </location>
</feature>
<dbReference type="RefSeq" id="XP_022653023.1">
    <property type="nucleotide sequence ID" value="XM_022797288.1"/>
</dbReference>
<dbReference type="AlphaFoldDB" id="A0A7M7JJB3"/>
<dbReference type="PANTHER" id="PTHR24104:SF47">
    <property type="entry name" value="E3 UBIQUITIN-PROTEIN LIGASE NHLRC1"/>
    <property type="match status" value="1"/>
</dbReference>
<sequence>MSSAWQQLEQLLTCAICMDRFKNPKLLPCQHTYCGDPCMEGLVDYARRQIKCPECRAEHRIPYNGIQTLPTNVTLMRFLELHRSITGEEPEPEEAVLGRCSVCSEKQHLVTCHHCGKKICPDCKEAHLDVMRREIFRICSNVRRSLTRLEDTLKETKKNEDKLITNCTNVREEIADVIGRSVKDLERLKDRLSSEVDSYEETETGTLAKLSEDLEQEFSTINANCEVVEKYIDEDHDWTDTELVEYKEIFIKTLEFLRNFDADTTDYGRRVRLNILTDTEQVHKILTGLLELKIQPSSSVNQSFTPAGQTLPNALMRSQSDHRLASQFKKVDSRSMLDISQRDGASDNEERGQGKTDILRRYGLLGDDDSHGSSRHGGYKSKYVRDLLQEQESMMRPQTATSRFEEDKIKEPEQLLKVFDVDGAARAPLSGIVKIEDSGRFMERVFESQKKAKAKREEKENLKRMQEQQQKLTQIAQQRMQHQMASMRAQQHTQQRGGIPSDQSADSSLAVAGMTNMGGSGNSTGTNASESAARDERPDTRKDGPVSTVTSQSAHEEPSKYSTATLRTPSLDDDRGSDSSSVRSRRTYLEESTTPSRDSPLSRMTSKPDEERNPYRSSSVSDYPSRTASTALTSRRQGYGLRQPSRVQDSESDSESEESEGQPQTGPVGRRFDESSSVSALLSRSQEVRKNMSIADNAPRDQRQRNPYLYSSRDRPSYGRDTGLGTATTSTLRDWQSGNDGVSASGDYSRRRFSTEISDDLSSRRRSLARSKSSAYVQDEDEDIARPYGSRSYARSSLTSSRSAASGCSYGGIRRSKSSADIGLVGGNDSDEDDRPSASSYRRRSIRNLTDESQSGPTSNILRSRSTHAFKSSFDQDESEDPVDRSSSWATYLRSKYRTGGTGSSFSSTQTDSASRYTGSSSFQRSRSSGYVLGSSTANNSEDDISDSEQEKTINTRRTYSRGSDSTAVGGGYGNPRSAYLQKGECKLSIGKRGSESGSFTWPRSVAVGPDGSLVAADSSNHRVQVFDSNGRFLHAFGKQGSGDGELDNPAGLAVNRIGQIIVSDRYNNRVQIFDSTGRFIRTFGGDGRTDGKFQCPWGLTTDSLGFIYVCDKENHRVQVFQSDGSFVGKMGSVGSRPGYLEHPSYIAVSSTNRVIVSDTNNHRVQVFDVNGRCQFTFGAEGSEEGLFRFPRGVAVDDQGYIVVADSGNNRIQVFQPDGSFIKAFGTWGSEGGKFKGLEDIAVNSKGDIIACDRENHRIQIF</sequence>
<dbReference type="PROSITE" id="PS50089">
    <property type="entry name" value="ZF_RING_2"/>
    <property type="match status" value="1"/>
</dbReference>
<organism evidence="11 12">
    <name type="scientific">Varroa destructor</name>
    <name type="common">Honeybee mite</name>
    <dbReference type="NCBI Taxonomy" id="109461"/>
    <lineage>
        <taxon>Eukaryota</taxon>
        <taxon>Metazoa</taxon>
        <taxon>Ecdysozoa</taxon>
        <taxon>Arthropoda</taxon>
        <taxon>Chelicerata</taxon>
        <taxon>Arachnida</taxon>
        <taxon>Acari</taxon>
        <taxon>Parasitiformes</taxon>
        <taxon>Mesostigmata</taxon>
        <taxon>Gamasina</taxon>
        <taxon>Dermanyssoidea</taxon>
        <taxon>Varroidae</taxon>
        <taxon>Varroa</taxon>
    </lineage>
</organism>
<dbReference type="OrthoDB" id="342730at2759"/>
<feature type="compositionally biased region" description="Polar residues" evidence="8">
    <location>
        <begin position="590"/>
        <end position="605"/>
    </location>
</feature>
<dbReference type="PROSITE" id="PS51125">
    <property type="entry name" value="NHL"/>
    <property type="match status" value="6"/>
</dbReference>
<feature type="compositionally biased region" description="Acidic residues" evidence="8">
    <location>
        <begin position="650"/>
        <end position="660"/>
    </location>
</feature>
<feature type="repeat" description="NHL" evidence="6">
    <location>
        <begin position="1128"/>
        <end position="1171"/>
    </location>
</feature>
<dbReference type="CDD" id="cd16524">
    <property type="entry name" value="RING-HC_NHL-1-like"/>
    <property type="match status" value="1"/>
</dbReference>
<dbReference type="CDD" id="cd14954">
    <property type="entry name" value="NHL_TRIM71_like"/>
    <property type="match status" value="1"/>
</dbReference>
<keyword evidence="3 5" id="KW-0863">Zinc-finger</keyword>
<dbReference type="KEGG" id="vde:111246910"/>
<evidence type="ECO:0000313" key="12">
    <source>
        <dbReference type="Proteomes" id="UP000594260"/>
    </source>
</evidence>
<dbReference type="Pfam" id="PF00097">
    <property type="entry name" value="zf-C3HC4"/>
    <property type="match status" value="1"/>
</dbReference>
<feature type="domain" description="RING-type" evidence="9">
    <location>
        <begin position="14"/>
        <end position="56"/>
    </location>
</feature>
<feature type="repeat" description="NHL" evidence="6">
    <location>
        <begin position="1034"/>
        <end position="1077"/>
    </location>
</feature>
<dbReference type="InterPro" id="IPR011042">
    <property type="entry name" value="6-blade_b-propeller_TolB-like"/>
</dbReference>
<keyword evidence="1" id="KW-0479">Metal-binding</keyword>
<dbReference type="Gene3D" id="3.30.40.10">
    <property type="entry name" value="Zinc/RING finger domain, C3HC4 (zinc finger)"/>
    <property type="match status" value="1"/>
</dbReference>
<dbReference type="Gene3D" id="2.120.10.30">
    <property type="entry name" value="TolB, C-terminal domain"/>
    <property type="match status" value="3"/>
</dbReference>
<feature type="compositionally biased region" description="Low complexity" evidence="8">
    <location>
        <begin position="904"/>
        <end position="929"/>
    </location>
</feature>
<dbReference type="CTD" id="37190"/>
<dbReference type="InParanoid" id="A0A7M7JJB3"/>
<feature type="region of interest" description="Disordered" evidence="8">
    <location>
        <begin position="335"/>
        <end position="356"/>
    </location>
</feature>
<evidence type="ECO:0000256" key="8">
    <source>
        <dbReference type="SAM" id="MobiDB-lite"/>
    </source>
</evidence>
<evidence type="ECO:0000259" key="9">
    <source>
        <dbReference type="PROSITE" id="PS50089"/>
    </source>
</evidence>
<dbReference type="GO" id="GO:0008270">
    <property type="term" value="F:zinc ion binding"/>
    <property type="evidence" value="ECO:0007669"/>
    <property type="project" value="UniProtKB-KW"/>
</dbReference>
<evidence type="ECO:0000256" key="6">
    <source>
        <dbReference type="PROSITE-ProRule" id="PRU00504"/>
    </source>
</evidence>
<reference evidence="11" key="1">
    <citation type="submission" date="2021-01" db="UniProtKB">
        <authorList>
            <consortium name="EnsemblMetazoa"/>
        </authorList>
    </citation>
    <scope>IDENTIFICATION</scope>
</reference>
<evidence type="ECO:0000256" key="1">
    <source>
        <dbReference type="ARBA" id="ARBA00022723"/>
    </source>
</evidence>
<dbReference type="FunFam" id="2.120.10.30:FF:000013">
    <property type="entry name" value="E3 ubiquitin-protein ligase TRIM71"/>
    <property type="match status" value="2"/>
</dbReference>
<feature type="compositionally biased region" description="Polar residues" evidence="8">
    <location>
        <begin position="725"/>
        <end position="742"/>
    </location>
</feature>
<keyword evidence="4" id="KW-0862">Zinc</keyword>
<feature type="compositionally biased region" description="Basic and acidic residues" evidence="8">
    <location>
        <begin position="532"/>
        <end position="544"/>
    </location>
</feature>
<feature type="region of interest" description="Disordered" evidence="8">
    <location>
        <begin position="451"/>
        <end position="976"/>
    </location>
</feature>
<evidence type="ECO:0000256" key="2">
    <source>
        <dbReference type="ARBA" id="ARBA00022737"/>
    </source>
</evidence>
<dbReference type="FunFam" id="2.120.10.30:FF:000037">
    <property type="entry name" value="Uncharacterized protein, isoform E"/>
    <property type="match status" value="1"/>
</dbReference>
<feature type="compositionally biased region" description="Polar residues" evidence="8">
    <location>
        <begin position="615"/>
        <end position="636"/>
    </location>
</feature>
<dbReference type="InterPro" id="IPR013083">
    <property type="entry name" value="Znf_RING/FYVE/PHD"/>
</dbReference>
<evidence type="ECO:0000256" key="5">
    <source>
        <dbReference type="PROSITE-ProRule" id="PRU00024"/>
    </source>
</evidence>
<dbReference type="GO" id="GO:0043161">
    <property type="term" value="P:proteasome-mediated ubiquitin-dependent protein catabolic process"/>
    <property type="evidence" value="ECO:0007669"/>
    <property type="project" value="TreeGrafter"/>
</dbReference>
<dbReference type="SMART" id="SM00184">
    <property type="entry name" value="RING"/>
    <property type="match status" value="1"/>
</dbReference>
<evidence type="ECO:0000256" key="7">
    <source>
        <dbReference type="SAM" id="Coils"/>
    </source>
</evidence>
<dbReference type="InterPro" id="IPR050952">
    <property type="entry name" value="TRIM-NHL_E3_ligases"/>
</dbReference>
<feature type="repeat" description="NHL" evidence="6">
    <location>
        <begin position="987"/>
        <end position="1030"/>
    </location>
</feature>
<dbReference type="Pfam" id="PF01436">
    <property type="entry name" value="NHL"/>
    <property type="match status" value="6"/>
</dbReference>
<dbReference type="OMA" id="EEYIHRY"/>
<dbReference type="PANTHER" id="PTHR24104">
    <property type="entry name" value="E3 UBIQUITIN-PROTEIN LIGASE NHLRC1-RELATED"/>
    <property type="match status" value="1"/>
</dbReference>
<dbReference type="FunFam" id="3.30.40.10:FF:000185">
    <property type="entry name" value="RING finger protein nhl-1"/>
    <property type="match status" value="1"/>
</dbReference>
<feature type="compositionally biased region" description="Polar residues" evidence="8">
    <location>
        <begin position="467"/>
        <end position="507"/>
    </location>
</feature>
<keyword evidence="12" id="KW-1185">Reference proteome</keyword>
<dbReference type="EnsemblMetazoa" id="XM_022797288">
    <property type="protein sequence ID" value="XP_022653023"/>
    <property type="gene ID" value="LOC111246910"/>
</dbReference>
<dbReference type="PROSITE" id="PS50119">
    <property type="entry name" value="ZF_BBOX"/>
    <property type="match status" value="1"/>
</dbReference>
<dbReference type="FunCoup" id="A0A7M7JJB3">
    <property type="interactions" value="6"/>
</dbReference>
<dbReference type="GO" id="GO:0061630">
    <property type="term" value="F:ubiquitin protein ligase activity"/>
    <property type="evidence" value="ECO:0007669"/>
    <property type="project" value="TreeGrafter"/>
</dbReference>
<keyword evidence="7" id="KW-0175">Coiled coil</keyword>
<dbReference type="Proteomes" id="UP000594260">
    <property type="component" value="Unplaced"/>
</dbReference>
<protein>
    <recommendedName>
        <fullName evidence="13">RING finger protein nhl-1</fullName>
    </recommendedName>
</protein>
<feature type="coiled-coil region" evidence="7">
    <location>
        <begin position="139"/>
        <end position="202"/>
    </location>
</feature>
<dbReference type="InterPro" id="IPR000315">
    <property type="entry name" value="Znf_B-box"/>
</dbReference>
<feature type="compositionally biased region" description="Low complexity" evidence="8">
    <location>
        <begin position="789"/>
        <end position="812"/>
    </location>
</feature>
<evidence type="ECO:0000256" key="3">
    <source>
        <dbReference type="ARBA" id="ARBA00022771"/>
    </source>
</evidence>
<feature type="compositionally biased region" description="Polar residues" evidence="8">
    <location>
        <begin position="956"/>
        <end position="967"/>
    </location>
</feature>
<name>A0A7M7JJB3_VARDE</name>
<dbReference type="InterPro" id="IPR001258">
    <property type="entry name" value="NHL_repeat"/>
</dbReference>
<accession>A0A7M7JJB3</accession>
<feature type="compositionally biased region" description="Basic and acidic residues" evidence="8">
    <location>
        <begin position="451"/>
        <end position="466"/>
    </location>
</feature>